<proteinExistence type="predicted"/>
<dbReference type="AlphaFoldDB" id="A0A218P0A1"/>
<dbReference type="OrthoDB" id="85696at2157"/>
<gene>
    <name evidence="1" type="ORF">A3L02_01550</name>
</gene>
<dbReference type="EMBL" id="CP014854">
    <property type="protein sequence ID" value="ASI98343.1"/>
    <property type="molecule type" value="Genomic_DNA"/>
</dbReference>
<sequence length="715" mass="80705">MKRKGFVFTLDALLALLLVTMFVASITLINPSSQVYSTYMRSQSKYVAEDTLLTLRTTSLRDLVPQNVVDGWISNGTLNTTLVTPDMSPLDIVTTYWATAPIFPGANLKHKAEVILGYILNNTLRNYNYELMINNYTSPYLRKVGSDPSKVPDVSPATLVLSGYAYNQTPRGYMARAYLTKAEYTRSDIFGIQRVLARCRYTTNYGEGANTLTVRSHFRLPDDVDIKKADIQLAERTGYQTSSFDLNGHSLGAGYHSDIKDYLTGGDNVLTATFSTSYGTDNCYELGYASGSMMYVNYSTNTTDSRFFDPTRRYGELYDVQSYTGIYYLNALFAPGIITGISLHLVTEGVENIRVYYPYGSNNYLIARRTVPTTGVQSVDISSSEIEGNLNRYGFTLDNLSKTYFGIVIALDAEWDSQKRYFVYDTSYRKRHLYGNGQSWIRIDYVPKTLTTPYSIPLSIFKNYSDIHYGGTCVYYYRTPVRCSKMSFSYTLPETAIPWYVDVWTAIQFTTFTPSSTTTLSENGQVFYNNYSDIYMIRAAYSQLNGSMMVPGQKNTYLAESSDVSQYGFRPGESRAIINYFISGYAGYGDVFPYLLQGQGTYNGYRLTYYYDIGEGPVKSTILVGDKTYKDISVDELKPDKYALDDAILRLFDKLNFKNDANPGEWKKTPYDGSQENPIDVGLPSSVRIDFAPMGNIPGLFEPITITLRVWRDNG</sequence>
<organism evidence="1 2">
    <name type="scientific">Thermococcus celer Vu 13 = JCM 8558</name>
    <dbReference type="NCBI Taxonomy" id="1293037"/>
    <lineage>
        <taxon>Archaea</taxon>
        <taxon>Methanobacteriati</taxon>
        <taxon>Methanobacteriota</taxon>
        <taxon>Thermococci</taxon>
        <taxon>Thermococcales</taxon>
        <taxon>Thermococcaceae</taxon>
        <taxon>Thermococcus</taxon>
    </lineage>
</organism>
<evidence type="ECO:0000313" key="1">
    <source>
        <dbReference type="EMBL" id="ASI98343.1"/>
    </source>
</evidence>
<accession>A0A218P0A1</accession>
<evidence type="ECO:0000313" key="2">
    <source>
        <dbReference type="Proteomes" id="UP000197156"/>
    </source>
</evidence>
<dbReference type="Proteomes" id="UP000197156">
    <property type="component" value="Chromosome"/>
</dbReference>
<keyword evidence="2" id="KW-1185">Reference proteome</keyword>
<protein>
    <submittedName>
        <fullName evidence="1">Uncharacterized protein</fullName>
    </submittedName>
</protein>
<dbReference type="GeneID" id="33323395"/>
<name>A0A218P0A1_THECE</name>
<reference evidence="1 2" key="1">
    <citation type="submission" date="2016-03" db="EMBL/GenBank/DDBJ databases">
        <title>Complete genome sequence of Thermococcus celer.</title>
        <authorList>
            <person name="Oger P.M."/>
        </authorList>
    </citation>
    <scope>NUCLEOTIDE SEQUENCE [LARGE SCALE GENOMIC DNA]</scope>
    <source>
        <strain evidence="1 2">Vu 13</strain>
    </source>
</reference>
<dbReference type="KEGG" id="tce:A3L02_01550"/>
<dbReference type="RefSeq" id="WP_088862309.1">
    <property type="nucleotide sequence ID" value="NZ_CP014854.1"/>
</dbReference>